<dbReference type="GO" id="GO:0003735">
    <property type="term" value="F:structural constituent of ribosome"/>
    <property type="evidence" value="ECO:0007669"/>
    <property type="project" value="InterPro"/>
</dbReference>
<comment type="caution">
    <text evidence="12">The sequence shown here is derived from an EMBL/GenBank/DDBJ whole genome shotgun (WGS) entry which is preliminary data.</text>
</comment>
<dbReference type="InterPro" id="IPR017441">
    <property type="entry name" value="Protein_kinase_ATP_BS"/>
</dbReference>
<dbReference type="InterPro" id="IPR045040">
    <property type="entry name" value="PORR_fam"/>
</dbReference>
<keyword evidence="3" id="KW-0808">Transferase</keyword>
<dbReference type="GO" id="GO:0005840">
    <property type="term" value="C:ribosome"/>
    <property type="evidence" value="ECO:0007669"/>
    <property type="project" value="UniProtKB-KW"/>
</dbReference>
<accession>A0A4S4DCL7</accession>
<evidence type="ECO:0000256" key="7">
    <source>
        <dbReference type="ARBA" id="ARBA00022980"/>
    </source>
</evidence>
<reference evidence="12 13" key="1">
    <citation type="journal article" date="2018" name="Proc. Natl. Acad. Sci. U.S.A.">
        <title>Draft genome sequence of Camellia sinensis var. sinensis provides insights into the evolution of the tea genome and tea quality.</title>
        <authorList>
            <person name="Wei C."/>
            <person name="Yang H."/>
            <person name="Wang S."/>
            <person name="Zhao J."/>
            <person name="Liu C."/>
            <person name="Gao L."/>
            <person name="Xia E."/>
            <person name="Lu Y."/>
            <person name="Tai Y."/>
            <person name="She G."/>
            <person name="Sun J."/>
            <person name="Cao H."/>
            <person name="Tong W."/>
            <person name="Gao Q."/>
            <person name="Li Y."/>
            <person name="Deng W."/>
            <person name="Jiang X."/>
            <person name="Wang W."/>
            <person name="Chen Q."/>
            <person name="Zhang S."/>
            <person name="Li H."/>
            <person name="Wu J."/>
            <person name="Wang P."/>
            <person name="Li P."/>
            <person name="Shi C."/>
            <person name="Zheng F."/>
            <person name="Jian J."/>
            <person name="Huang B."/>
            <person name="Shan D."/>
            <person name="Shi M."/>
            <person name="Fang C."/>
            <person name="Yue Y."/>
            <person name="Li F."/>
            <person name="Li D."/>
            <person name="Wei S."/>
            <person name="Han B."/>
            <person name="Jiang C."/>
            <person name="Yin Y."/>
            <person name="Xia T."/>
            <person name="Zhang Z."/>
            <person name="Bennetzen J.L."/>
            <person name="Zhao S."/>
            <person name="Wan X."/>
        </authorList>
    </citation>
    <scope>NUCLEOTIDE SEQUENCE [LARGE SCALE GENOMIC DNA]</scope>
    <source>
        <strain evidence="13">cv. Shuchazao</strain>
        <tissue evidence="12">Leaf</tissue>
    </source>
</reference>
<proteinExistence type="inferred from homology"/>
<evidence type="ECO:0000256" key="10">
    <source>
        <dbReference type="SAM" id="MobiDB-lite"/>
    </source>
</evidence>
<dbReference type="InterPro" id="IPR021099">
    <property type="entry name" value="PORR_domain"/>
</dbReference>
<evidence type="ECO:0000256" key="8">
    <source>
        <dbReference type="ARBA" id="ARBA00023274"/>
    </source>
</evidence>
<keyword evidence="7" id="KW-0689">Ribosomal protein</keyword>
<dbReference type="Gene3D" id="3.10.450.80">
    <property type="match status" value="2"/>
</dbReference>
<comment type="similarity">
    <text evidence="1">Belongs to the eukaryotic ribosomal protein eL42 family.</text>
</comment>
<keyword evidence="2" id="KW-0723">Serine/threonine-protein kinase</keyword>
<dbReference type="PANTHER" id="PTHR31476:SF2">
    <property type="entry name" value="UBIQUITIN CARBOXYL-TERMINAL HYDROLASE FAMILY PROTEIN"/>
    <property type="match status" value="1"/>
</dbReference>
<dbReference type="AlphaFoldDB" id="A0A4S4DCL7"/>
<dbReference type="GO" id="GO:0005524">
    <property type="term" value="F:ATP binding"/>
    <property type="evidence" value="ECO:0007669"/>
    <property type="project" value="UniProtKB-UniRule"/>
</dbReference>
<protein>
    <recommendedName>
        <fullName evidence="11">Protein kinase domain-containing protein</fullName>
    </recommendedName>
</protein>
<dbReference type="InterPro" id="IPR011332">
    <property type="entry name" value="Ribosomal_zn-bd"/>
</dbReference>
<dbReference type="InterPro" id="IPR000552">
    <property type="entry name" value="Ribosomal_eL44"/>
</dbReference>
<evidence type="ECO:0000313" key="13">
    <source>
        <dbReference type="Proteomes" id="UP000306102"/>
    </source>
</evidence>
<dbReference type="FunFam" id="3.10.450.80:FF:000001">
    <property type="entry name" value="60S ribosomal protein L44"/>
    <property type="match status" value="2"/>
</dbReference>
<dbReference type="PROSITE" id="PS00107">
    <property type="entry name" value="PROTEIN_KINASE_ATP"/>
    <property type="match status" value="1"/>
</dbReference>
<dbReference type="Pfam" id="PF00069">
    <property type="entry name" value="Pkinase"/>
    <property type="match status" value="1"/>
</dbReference>
<gene>
    <name evidence="12" type="ORF">TEA_022236</name>
</gene>
<keyword evidence="13" id="KW-1185">Reference proteome</keyword>
<keyword evidence="6 9" id="KW-0067">ATP-binding</keyword>
<dbReference type="PROSITE" id="PS50011">
    <property type="entry name" value="PROTEIN_KINASE_DOM"/>
    <property type="match status" value="1"/>
</dbReference>
<organism evidence="12 13">
    <name type="scientific">Camellia sinensis var. sinensis</name>
    <name type="common">China tea</name>
    <dbReference type="NCBI Taxonomy" id="542762"/>
    <lineage>
        <taxon>Eukaryota</taxon>
        <taxon>Viridiplantae</taxon>
        <taxon>Streptophyta</taxon>
        <taxon>Embryophyta</taxon>
        <taxon>Tracheophyta</taxon>
        <taxon>Spermatophyta</taxon>
        <taxon>Magnoliopsida</taxon>
        <taxon>eudicotyledons</taxon>
        <taxon>Gunneridae</taxon>
        <taxon>Pentapetalae</taxon>
        <taxon>asterids</taxon>
        <taxon>Ericales</taxon>
        <taxon>Theaceae</taxon>
        <taxon>Camellia</taxon>
    </lineage>
</organism>
<feature type="region of interest" description="Disordered" evidence="10">
    <location>
        <begin position="660"/>
        <end position="686"/>
    </location>
</feature>
<dbReference type="GO" id="GO:0006412">
    <property type="term" value="P:translation"/>
    <property type="evidence" value="ECO:0007669"/>
    <property type="project" value="InterPro"/>
</dbReference>
<dbReference type="Pfam" id="PF00935">
    <property type="entry name" value="Ribosomal_L44"/>
    <property type="match status" value="2"/>
</dbReference>
<dbReference type="FunFam" id="3.30.200.20:FF:000003">
    <property type="entry name" value="Non-specific serine/threonine protein kinase"/>
    <property type="match status" value="1"/>
</dbReference>
<feature type="region of interest" description="Disordered" evidence="10">
    <location>
        <begin position="188"/>
        <end position="215"/>
    </location>
</feature>
<feature type="region of interest" description="Disordered" evidence="10">
    <location>
        <begin position="601"/>
        <end position="629"/>
    </location>
</feature>
<evidence type="ECO:0000256" key="3">
    <source>
        <dbReference type="ARBA" id="ARBA00022679"/>
    </source>
</evidence>
<dbReference type="Proteomes" id="UP000306102">
    <property type="component" value="Unassembled WGS sequence"/>
</dbReference>
<evidence type="ECO:0000256" key="5">
    <source>
        <dbReference type="ARBA" id="ARBA00022777"/>
    </source>
</evidence>
<keyword evidence="8" id="KW-0687">Ribonucleoprotein</keyword>
<feature type="binding site" evidence="9">
    <location>
        <position position="47"/>
    </location>
    <ligand>
        <name>ATP</name>
        <dbReference type="ChEBI" id="CHEBI:30616"/>
    </ligand>
</feature>
<feature type="compositionally biased region" description="Basic and acidic residues" evidence="10">
    <location>
        <begin position="206"/>
        <end position="215"/>
    </location>
</feature>
<evidence type="ECO:0000256" key="4">
    <source>
        <dbReference type="ARBA" id="ARBA00022741"/>
    </source>
</evidence>
<keyword evidence="5" id="KW-0418">Kinase</keyword>
<dbReference type="InterPro" id="IPR000719">
    <property type="entry name" value="Prot_kinase_dom"/>
</dbReference>
<dbReference type="SUPFAM" id="SSF57829">
    <property type="entry name" value="Zn-binding ribosomal proteins"/>
    <property type="match status" value="2"/>
</dbReference>
<feature type="domain" description="Protein kinase" evidence="11">
    <location>
        <begin position="18"/>
        <end position="381"/>
    </location>
</feature>
<keyword evidence="4 9" id="KW-0547">Nucleotide-binding</keyword>
<dbReference type="Pfam" id="PF11955">
    <property type="entry name" value="PORR"/>
    <property type="match status" value="1"/>
</dbReference>
<dbReference type="GO" id="GO:0003723">
    <property type="term" value="F:RNA binding"/>
    <property type="evidence" value="ECO:0007669"/>
    <property type="project" value="InterPro"/>
</dbReference>
<evidence type="ECO:0000256" key="1">
    <source>
        <dbReference type="ARBA" id="ARBA00009364"/>
    </source>
</evidence>
<evidence type="ECO:0000256" key="9">
    <source>
        <dbReference type="PROSITE-ProRule" id="PRU10141"/>
    </source>
</evidence>
<name>A0A4S4DCL7_CAMSN</name>
<dbReference type="Gene3D" id="1.10.510.10">
    <property type="entry name" value="Transferase(Phosphotransferase) domain 1"/>
    <property type="match status" value="1"/>
</dbReference>
<evidence type="ECO:0000256" key="6">
    <source>
        <dbReference type="ARBA" id="ARBA00022840"/>
    </source>
</evidence>
<dbReference type="PANTHER" id="PTHR31476">
    <property type="entry name" value="PROTEIN WHAT'S THIS FACTOR 1 HOMOLOG, CHLOROPLASTIC"/>
    <property type="match status" value="1"/>
</dbReference>
<dbReference type="SUPFAM" id="SSF56112">
    <property type="entry name" value="Protein kinase-like (PK-like)"/>
    <property type="match status" value="1"/>
</dbReference>
<evidence type="ECO:0000256" key="2">
    <source>
        <dbReference type="ARBA" id="ARBA00022527"/>
    </source>
</evidence>
<evidence type="ECO:0000313" key="12">
    <source>
        <dbReference type="EMBL" id="THG00353.1"/>
    </source>
</evidence>
<evidence type="ECO:0000259" key="11">
    <source>
        <dbReference type="PROSITE" id="PS50011"/>
    </source>
</evidence>
<feature type="compositionally biased region" description="Acidic residues" evidence="10">
    <location>
        <begin position="194"/>
        <end position="205"/>
    </location>
</feature>
<dbReference type="InterPro" id="IPR011009">
    <property type="entry name" value="Kinase-like_dom_sf"/>
</dbReference>
<dbReference type="EMBL" id="SDRB02011706">
    <property type="protein sequence ID" value="THG00353.1"/>
    <property type="molecule type" value="Genomic_DNA"/>
</dbReference>
<dbReference type="GO" id="GO:0004674">
    <property type="term" value="F:protein serine/threonine kinase activity"/>
    <property type="evidence" value="ECO:0007669"/>
    <property type="project" value="UniProtKB-KW"/>
</dbReference>
<dbReference type="GO" id="GO:1990904">
    <property type="term" value="C:ribonucleoprotein complex"/>
    <property type="evidence" value="ECO:0007669"/>
    <property type="project" value="UniProtKB-KW"/>
</dbReference>
<sequence length="716" mass="81839">MAQSTSRGGGGGRCVGEYMVGKQIGSGSFSVVWHARHRVHGTEVAIKEIVTEKLSKKLQESLMSEIDILKQIDHPNIIRLHDIIEEPGRIHLVLEYCRGGDLYMYIHQRRGRVPESTAKHFMQQLAAGLQILRENNFIHRDLKPQANSVAHGLAKKTKQLSGRPLGLLLTLWDDWGSLVSHRRENLKARARQNEEEEEGGEEEEERGGRDHRSSDATRFNSKFLRSYKSLSISVSHSSLKIVRDRSLDRQVVKHNKIRFVQKLKTLLLSKPKHYMPIHILSKCRSYLSLPKPRSLLSMIHRYPSIFELFTIPTPPTPLNATKSYSQLCVRLTPAASALVARESNLKSTMSVTLAGKLQKLLMLSSHHRLLLSKLVHLAPDLGLPPSFRSKLCNGHPDKFKTVDTSYGRALELVSWDPHLANPLPALEVKSGLIVDRPLKFKHLRLRKGLNVKRPHREFLIKFGELPDMCPYKTPMGQLAKESIESEKRACAVVREVLGMMVEKRTLVDHLTHYRKEFGLPNKLRGMLVRHPELFYVSLKGQRDSVFLVEGYDDRGSLIEKDEILAIKDQLMELVNVPKTKKTYCKSKECRKHTLHKVTQYKKGKDSLAAQGKRRYDRKQSGYGGQTKPVFHKKVNVPKTKKTYCKSKECRKHTLHKVTQYKKGKDSLAAQGKRRYDRKQSGYGGQTKPVFHKKVRINFQPSPNVRFSFLVVLIHVC</sequence>
<dbReference type="InterPro" id="IPR053708">
    <property type="entry name" value="Ribosomal_LSU_eL42"/>
</dbReference>
<dbReference type="STRING" id="542762.A0A4S4DCL7"/>